<feature type="domain" description="SCP" evidence="2">
    <location>
        <begin position="28"/>
        <end position="160"/>
    </location>
</feature>
<dbReference type="Pfam" id="PF00188">
    <property type="entry name" value="CAP"/>
    <property type="match status" value="1"/>
</dbReference>
<dbReference type="PRINTS" id="PR00837">
    <property type="entry name" value="V5TPXLIKE"/>
</dbReference>
<accession>A0AAV5DJ40</accession>
<dbReference type="InterPro" id="IPR035940">
    <property type="entry name" value="CAP_sf"/>
</dbReference>
<evidence type="ECO:0000313" key="3">
    <source>
        <dbReference type="EMBL" id="GJN10354.1"/>
    </source>
</evidence>
<reference evidence="3" key="2">
    <citation type="submission" date="2021-12" db="EMBL/GenBank/DDBJ databases">
        <title>Resequencing data analysis of finger millet.</title>
        <authorList>
            <person name="Hatakeyama M."/>
            <person name="Aluri S."/>
            <person name="Balachadran M.T."/>
            <person name="Sivarajan S.R."/>
            <person name="Poveda L."/>
            <person name="Shimizu-Inatsugi R."/>
            <person name="Schlapbach R."/>
            <person name="Sreeman S.M."/>
            <person name="Shimizu K.K."/>
        </authorList>
    </citation>
    <scope>NUCLEOTIDE SEQUENCE</scope>
</reference>
<dbReference type="SMART" id="SM00198">
    <property type="entry name" value="SCP"/>
    <property type="match status" value="1"/>
</dbReference>
<dbReference type="PANTHER" id="PTHR10334">
    <property type="entry name" value="CYSTEINE-RICH SECRETORY PROTEIN-RELATED"/>
    <property type="match status" value="1"/>
</dbReference>
<organism evidence="3 4">
    <name type="scientific">Eleusine coracana subsp. coracana</name>
    <dbReference type="NCBI Taxonomy" id="191504"/>
    <lineage>
        <taxon>Eukaryota</taxon>
        <taxon>Viridiplantae</taxon>
        <taxon>Streptophyta</taxon>
        <taxon>Embryophyta</taxon>
        <taxon>Tracheophyta</taxon>
        <taxon>Spermatophyta</taxon>
        <taxon>Magnoliopsida</taxon>
        <taxon>Liliopsida</taxon>
        <taxon>Poales</taxon>
        <taxon>Poaceae</taxon>
        <taxon>PACMAD clade</taxon>
        <taxon>Chloridoideae</taxon>
        <taxon>Cynodonteae</taxon>
        <taxon>Eleusininae</taxon>
        <taxon>Eleusine</taxon>
    </lineage>
</organism>
<keyword evidence="4" id="KW-1185">Reference proteome</keyword>
<dbReference type="Proteomes" id="UP001054889">
    <property type="component" value="Unassembled WGS sequence"/>
</dbReference>
<dbReference type="EMBL" id="BQKI01000017">
    <property type="protein sequence ID" value="GJN10354.1"/>
    <property type="molecule type" value="Genomic_DNA"/>
</dbReference>
<name>A0AAV5DJ40_ELECO</name>
<reference evidence="3" key="1">
    <citation type="journal article" date="2018" name="DNA Res.">
        <title>Multiple hybrid de novo genome assembly of finger millet, an orphan allotetraploid crop.</title>
        <authorList>
            <person name="Hatakeyama M."/>
            <person name="Aluri S."/>
            <person name="Balachadran M.T."/>
            <person name="Sivarajan S.R."/>
            <person name="Patrignani A."/>
            <person name="Gruter S."/>
            <person name="Poveda L."/>
            <person name="Shimizu-Inatsugi R."/>
            <person name="Baeten J."/>
            <person name="Francoijs K.J."/>
            <person name="Nataraja K.N."/>
            <person name="Reddy Y.A.N."/>
            <person name="Phadnis S."/>
            <person name="Ravikumar R.L."/>
            <person name="Schlapbach R."/>
            <person name="Sreeman S.M."/>
            <person name="Shimizu K.K."/>
        </authorList>
    </citation>
    <scope>NUCLEOTIDE SEQUENCE</scope>
</reference>
<feature type="signal peptide" evidence="1">
    <location>
        <begin position="1"/>
        <end position="26"/>
    </location>
</feature>
<protein>
    <recommendedName>
        <fullName evidence="2">SCP domain-containing protein</fullName>
    </recommendedName>
</protein>
<dbReference type="Gene3D" id="3.40.33.10">
    <property type="entry name" value="CAP"/>
    <property type="match status" value="1"/>
</dbReference>
<dbReference type="AlphaFoldDB" id="A0AAV5DJ40"/>
<dbReference type="FunFam" id="3.40.33.10:FF:000004">
    <property type="entry name" value="CAP, cysteine-rich secretory protein, antigen 5"/>
    <property type="match status" value="1"/>
</dbReference>
<feature type="chain" id="PRO_5043517694" description="SCP domain-containing protein" evidence="1">
    <location>
        <begin position="27"/>
        <end position="164"/>
    </location>
</feature>
<dbReference type="InterPro" id="IPR014044">
    <property type="entry name" value="CAP_dom"/>
</dbReference>
<evidence type="ECO:0000259" key="2">
    <source>
        <dbReference type="SMART" id="SM00198"/>
    </source>
</evidence>
<dbReference type="InterPro" id="IPR001283">
    <property type="entry name" value="CRISP-related"/>
</dbReference>
<evidence type="ECO:0000256" key="1">
    <source>
        <dbReference type="SAM" id="SignalP"/>
    </source>
</evidence>
<proteinExistence type="predicted"/>
<comment type="caution">
    <text evidence="3">The sequence shown here is derived from an EMBL/GenBank/DDBJ whole genome shotgun (WGS) entry which is preliminary data.</text>
</comment>
<gene>
    <name evidence="3" type="primary">ga28442</name>
    <name evidence="3" type="ORF">PR202_ga28442</name>
</gene>
<dbReference type="SUPFAM" id="SSF55797">
    <property type="entry name" value="PR-1-like"/>
    <property type="match status" value="1"/>
</dbReference>
<sequence length="164" mass="17739">MVFSSKLVAFLALALAAAVVVEQCAAQNSPQDFLKLHNTARREVGVGPVSWNESAAAYARRYAQYCGFNHAPKPRPYGESYYWGSNGNSASDAVGSWMMEKPFYHHQSNSCSAPAGRTCSRFTQVVWRNSKAIGCARAVCSDDGGVFILCAYSPPGNVAGQKPY</sequence>
<keyword evidence="1" id="KW-0732">Signal</keyword>
<evidence type="ECO:0000313" key="4">
    <source>
        <dbReference type="Proteomes" id="UP001054889"/>
    </source>
</evidence>